<dbReference type="PROSITE" id="PS50850">
    <property type="entry name" value="MFS"/>
    <property type="match status" value="1"/>
</dbReference>
<gene>
    <name evidence="10" type="ORF">Fcan01_12199</name>
</gene>
<keyword evidence="11" id="KW-1185">Reference proteome</keyword>
<dbReference type="CDD" id="cd17328">
    <property type="entry name" value="MFS_spinster_like"/>
    <property type="match status" value="1"/>
</dbReference>
<comment type="caution">
    <text evidence="10">The sequence shown here is derived from an EMBL/GenBank/DDBJ whole genome shotgun (WGS) entry which is preliminary data.</text>
</comment>
<evidence type="ECO:0000256" key="6">
    <source>
        <dbReference type="ARBA" id="ARBA00024338"/>
    </source>
</evidence>
<feature type="transmembrane region" description="Helical" evidence="8">
    <location>
        <begin position="235"/>
        <end position="259"/>
    </location>
</feature>
<dbReference type="SUPFAM" id="SSF103473">
    <property type="entry name" value="MFS general substrate transporter"/>
    <property type="match status" value="1"/>
</dbReference>
<feature type="transmembrane region" description="Helical" evidence="8">
    <location>
        <begin position="208"/>
        <end position="229"/>
    </location>
</feature>
<dbReference type="InterPro" id="IPR044770">
    <property type="entry name" value="MFS_spinster-like"/>
</dbReference>
<feature type="transmembrane region" description="Helical" evidence="8">
    <location>
        <begin position="578"/>
        <end position="597"/>
    </location>
</feature>
<dbReference type="Proteomes" id="UP000198287">
    <property type="component" value="Unassembled WGS sequence"/>
</dbReference>
<keyword evidence="3 8" id="KW-0812">Transmembrane</keyword>
<evidence type="ECO:0000313" key="11">
    <source>
        <dbReference type="Proteomes" id="UP000198287"/>
    </source>
</evidence>
<protein>
    <submittedName>
        <fullName evidence="10">Protein spinster 2</fullName>
    </submittedName>
</protein>
<proteinExistence type="inferred from homology"/>
<dbReference type="AlphaFoldDB" id="A0A226E7M9"/>
<dbReference type="InterPro" id="IPR011701">
    <property type="entry name" value="MFS"/>
</dbReference>
<feature type="transmembrane region" description="Helical" evidence="8">
    <location>
        <begin position="483"/>
        <end position="505"/>
    </location>
</feature>
<dbReference type="InterPro" id="IPR036259">
    <property type="entry name" value="MFS_trans_sf"/>
</dbReference>
<feature type="transmembrane region" description="Helical" evidence="8">
    <location>
        <begin position="517"/>
        <end position="539"/>
    </location>
</feature>
<keyword evidence="4 8" id="KW-1133">Transmembrane helix</keyword>
<organism evidence="10 11">
    <name type="scientific">Folsomia candida</name>
    <name type="common">Springtail</name>
    <dbReference type="NCBI Taxonomy" id="158441"/>
    <lineage>
        <taxon>Eukaryota</taxon>
        <taxon>Metazoa</taxon>
        <taxon>Ecdysozoa</taxon>
        <taxon>Arthropoda</taxon>
        <taxon>Hexapoda</taxon>
        <taxon>Collembola</taxon>
        <taxon>Entomobryomorpha</taxon>
        <taxon>Isotomoidea</taxon>
        <taxon>Isotomidae</taxon>
        <taxon>Proisotominae</taxon>
        <taxon>Folsomia</taxon>
    </lineage>
</organism>
<evidence type="ECO:0000313" key="10">
    <source>
        <dbReference type="EMBL" id="OXA52871.1"/>
    </source>
</evidence>
<feature type="transmembrane region" description="Helical" evidence="8">
    <location>
        <begin position="91"/>
        <end position="111"/>
    </location>
</feature>
<feature type="domain" description="Major facilitator superfamily (MFS) profile" evidence="9">
    <location>
        <begin position="100"/>
        <end position="633"/>
    </location>
</feature>
<feature type="transmembrane region" description="Helical" evidence="8">
    <location>
        <begin position="448"/>
        <end position="471"/>
    </location>
</feature>
<comment type="subcellular location">
    <subcellularLocation>
        <location evidence="1">Membrane</location>
        <topology evidence="1">Multi-pass membrane protein</topology>
    </subcellularLocation>
</comment>
<evidence type="ECO:0000256" key="1">
    <source>
        <dbReference type="ARBA" id="ARBA00004141"/>
    </source>
</evidence>
<feature type="region of interest" description="Disordered" evidence="7">
    <location>
        <begin position="1"/>
        <end position="24"/>
    </location>
</feature>
<feature type="transmembrane region" description="Helical" evidence="8">
    <location>
        <begin position="609"/>
        <end position="632"/>
    </location>
</feature>
<feature type="transmembrane region" description="Helical" evidence="8">
    <location>
        <begin position="545"/>
        <end position="566"/>
    </location>
</feature>
<keyword evidence="5 8" id="KW-0472">Membrane</keyword>
<dbReference type="GO" id="GO:0016020">
    <property type="term" value="C:membrane"/>
    <property type="evidence" value="ECO:0007669"/>
    <property type="project" value="UniProtKB-SubCell"/>
</dbReference>
<keyword evidence="2" id="KW-0813">Transport</keyword>
<feature type="transmembrane region" description="Helical" evidence="8">
    <location>
        <begin position="271"/>
        <end position="290"/>
    </location>
</feature>
<evidence type="ECO:0000256" key="8">
    <source>
        <dbReference type="SAM" id="Phobius"/>
    </source>
</evidence>
<feature type="transmembrane region" description="Helical" evidence="8">
    <location>
        <begin position="302"/>
        <end position="323"/>
    </location>
</feature>
<evidence type="ECO:0000256" key="7">
    <source>
        <dbReference type="SAM" id="MobiDB-lite"/>
    </source>
</evidence>
<dbReference type="OrthoDB" id="3639251at2759"/>
<sequence length="639" mass="69502">MPSKSVVSNYRRPSSWRRSRDDNQEIYPDYPGVCDDDSLGCSASRNLRQKLTTSNKTTAVSYKKNRRKSSVQILGLRELQKEAMAIKRGTYWSLFLMGSIYMIGELGHFLLGTVSRSMAQDIHYGDKGCLKEANMDHVKSEVCTDVENESECWNVTAIGSNGTLVPACTWDYTGLGLEYHILAGPAFVAMFTVAGLGWGYFADKFNRVKFLTVAALIFSAAISGTSFATKYWHVLLFRMALGVGESGCSPLASGIIADMFPKSRRGLAMSLFNWGIYIGYGLSYTVGNYVTDANILDKGWRASYMVSGIPGIILAVIFLFTAIEPSRTLSDAENEAITVSVTINIGSETYNETNDGNGVVKYTNKEHSDPHGVAGCVGHGDNSGGGGDLTTARPKVMMDMEEDVTNHGDGSNLTIIQKEKGGNNASGSRWGELLHGLRIGWKIMKNPAMIFLLVGACVRHSAGFCWGYNSALYFKTYYPDYDVSLWLTGISIGAGAAGTLIGGYASDRLVSKLGISARALVLAISQLIASPFAFALFFLEPPLALFSLLAAYIAAEMWFGVMFAILVELVPTDIRSKAVSIVLFCINNVGGNTPVIVDPIANITSYRTAIIILYPGALITSSILFFICWAILRSQKQNK</sequence>
<dbReference type="InterPro" id="IPR020846">
    <property type="entry name" value="MFS_dom"/>
</dbReference>
<accession>A0A226E7M9</accession>
<evidence type="ECO:0000256" key="3">
    <source>
        <dbReference type="ARBA" id="ARBA00022692"/>
    </source>
</evidence>
<dbReference type="PANTHER" id="PTHR23505:SF96">
    <property type="entry name" value="LP14756P"/>
    <property type="match status" value="1"/>
</dbReference>
<comment type="similarity">
    <text evidence="6">Belongs to the major facilitator superfamily. Spinster (TC 2.A.1.49) family.</text>
</comment>
<dbReference type="GO" id="GO:0022857">
    <property type="term" value="F:transmembrane transporter activity"/>
    <property type="evidence" value="ECO:0007669"/>
    <property type="project" value="InterPro"/>
</dbReference>
<evidence type="ECO:0000256" key="5">
    <source>
        <dbReference type="ARBA" id="ARBA00023136"/>
    </source>
</evidence>
<evidence type="ECO:0000256" key="2">
    <source>
        <dbReference type="ARBA" id="ARBA00022448"/>
    </source>
</evidence>
<dbReference type="Pfam" id="PF07690">
    <property type="entry name" value="MFS_1"/>
    <property type="match status" value="1"/>
</dbReference>
<dbReference type="PANTHER" id="PTHR23505">
    <property type="entry name" value="SPINSTER"/>
    <property type="match status" value="1"/>
</dbReference>
<dbReference type="EMBL" id="LNIX01000006">
    <property type="protein sequence ID" value="OXA52871.1"/>
    <property type="molecule type" value="Genomic_DNA"/>
</dbReference>
<evidence type="ECO:0000256" key="4">
    <source>
        <dbReference type="ARBA" id="ARBA00022989"/>
    </source>
</evidence>
<evidence type="ECO:0000259" key="9">
    <source>
        <dbReference type="PROSITE" id="PS50850"/>
    </source>
</evidence>
<name>A0A226E7M9_FOLCA</name>
<dbReference type="Gene3D" id="1.20.1250.20">
    <property type="entry name" value="MFS general substrate transporter like domains"/>
    <property type="match status" value="1"/>
</dbReference>
<reference evidence="10 11" key="1">
    <citation type="submission" date="2015-12" db="EMBL/GenBank/DDBJ databases">
        <title>The genome of Folsomia candida.</title>
        <authorList>
            <person name="Faddeeva A."/>
            <person name="Derks M.F."/>
            <person name="Anvar Y."/>
            <person name="Smit S."/>
            <person name="Van Straalen N."/>
            <person name="Roelofs D."/>
        </authorList>
    </citation>
    <scope>NUCLEOTIDE SEQUENCE [LARGE SCALE GENOMIC DNA]</scope>
    <source>
        <strain evidence="10 11">VU population</strain>
        <tissue evidence="10">Whole body</tissue>
    </source>
</reference>
<feature type="transmembrane region" description="Helical" evidence="8">
    <location>
        <begin position="179"/>
        <end position="201"/>
    </location>
</feature>